<proteinExistence type="inferred from homology"/>
<dbReference type="Gene3D" id="3.40.50.10490">
    <property type="entry name" value="Glucose-6-phosphate isomerase like protein, domain 1"/>
    <property type="match status" value="1"/>
</dbReference>
<evidence type="ECO:0000256" key="7">
    <source>
        <dbReference type="SAM" id="MobiDB-lite"/>
    </source>
</evidence>
<dbReference type="SUPFAM" id="SSF52313">
    <property type="entry name" value="Ribosomal protein S2"/>
    <property type="match status" value="1"/>
</dbReference>
<evidence type="ECO:0000313" key="8">
    <source>
        <dbReference type="EMBL" id="TSJ77348.1"/>
    </source>
</evidence>
<dbReference type="Gene3D" id="1.10.287.610">
    <property type="entry name" value="Helix hairpin bin"/>
    <property type="match status" value="1"/>
</dbReference>
<evidence type="ECO:0000256" key="5">
    <source>
        <dbReference type="HAMAP-Rule" id="MF_00291"/>
    </source>
</evidence>
<dbReference type="Proteomes" id="UP000315648">
    <property type="component" value="Unassembled WGS sequence"/>
</dbReference>
<protein>
    <recommendedName>
        <fullName evidence="4 5">Small ribosomal subunit protein uS2</fullName>
    </recommendedName>
</protein>
<dbReference type="EMBL" id="VMBG01000002">
    <property type="protein sequence ID" value="TSJ77348.1"/>
    <property type="molecule type" value="Genomic_DNA"/>
</dbReference>
<evidence type="ECO:0000256" key="2">
    <source>
        <dbReference type="ARBA" id="ARBA00022980"/>
    </source>
</evidence>
<dbReference type="RefSeq" id="WP_144353751.1">
    <property type="nucleotide sequence ID" value="NZ_CBCRVV010000026.1"/>
</dbReference>
<evidence type="ECO:0000256" key="4">
    <source>
        <dbReference type="ARBA" id="ARBA00035256"/>
    </source>
</evidence>
<dbReference type="InterPro" id="IPR001865">
    <property type="entry name" value="Ribosomal_uS2"/>
</dbReference>
<dbReference type="PROSITE" id="PS00963">
    <property type="entry name" value="RIBOSOMAL_S2_2"/>
    <property type="match status" value="1"/>
</dbReference>
<feature type="compositionally biased region" description="Basic residues" evidence="7">
    <location>
        <begin position="280"/>
        <end position="296"/>
    </location>
</feature>
<dbReference type="InterPro" id="IPR005706">
    <property type="entry name" value="Ribosomal_uS2_bac/mit/plastid"/>
</dbReference>
<dbReference type="InterPro" id="IPR023591">
    <property type="entry name" value="Ribosomal_uS2_flav_dom_sf"/>
</dbReference>
<dbReference type="GO" id="GO:0006412">
    <property type="term" value="P:translation"/>
    <property type="evidence" value="ECO:0007669"/>
    <property type="project" value="UniProtKB-UniRule"/>
</dbReference>
<evidence type="ECO:0000313" key="9">
    <source>
        <dbReference type="Proteomes" id="UP000315648"/>
    </source>
</evidence>
<evidence type="ECO:0000256" key="6">
    <source>
        <dbReference type="RuleBase" id="RU003631"/>
    </source>
</evidence>
<keyword evidence="3 5" id="KW-0687">Ribonucleoprotein</keyword>
<comment type="caution">
    <text evidence="8">The sequence shown here is derived from an EMBL/GenBank/DDBJ whole genome shotgun (WGS) entry which is preliminary data.</text>
</comment>
<dbReference type="PRINTS" id="PR00395">
    <property type="entry name" value="RIBOSOMALS2"/>
</dbReference>
<dbReference type="CDD" id="cd01425">
    <property type="entry name" value="RPS2"/>
    <property type="match status" value="1"/>
</dbReference>
<sequence>MNVSPKDLLDAGVHFGHQTRRWNPRSKPYIFDHRQGITIIDLGKTHELLQKAYSFLEETVAGGGNVLFVGTKRQAQEIVREAAIATHQPFAVDRWLGGTLTNFATVKKSIAKFKKFQQQESSGELAKLSSKEESAIKREMVRMNKNFAGIMEMNNLPSAVFVLDANHEAIAVAEAKRLNIPCVGLVDTNSDPTQLAYPIPGNDDAVKSIRIIVDTVVEAIQNGLAQRDSRRNTRGQADLRAVSASMAASAGAVNEAGEVDLSKVELPTGGEVAEADASAKKKTTAAPRKKVAAPKE</sequence>
<keyword evidence="2 5" id="KW-0689">Ribosomal protein</keyword>
<dbReference type="OrthoDB" id="9808036at2"/>
<organism evidence="8 9">
    <name type="scientific">Rariglobus hedericola</name>
    <dbReference type="NCBI Taxonomy" id="2597822"/>
    <lineage>
        <taxon>Bacteria</taxon>
        <taxon>Pseudomonadati</taxon>
        <taxon>Verrucomicrobiota</taxon>
        <taxon>Opitutia</taxon>
        <taxon>Opitutales</taxon>
        <taxon>Opitutaceae</taxon>
        <taxon>Rariglobus</taxon>
    </lineage>
</organism>
<dbReference type="InterPro" id="IPR018130">
    <property type="entry name" value="Ribosomal_uS2_CS"/>
</dbReference>
<dbReference type="PANTHER" id="PTHR12534:SF0">
    <property type="entry name" value="SMALL RIBOSOMAL SUBUNIT PROTEIN US2M"/>
    <property type="match status" value="1"/>
</dbReference>
<keyword evidence="9" id="KW-1185">Reference proteome</keyword>
<dbReference type="GO" id="GO:0003735">
    <property type="term" value="F:structural constituent of ribosome"/>
    <property type="evidence" value="ECO:0007669"/>
    <property type="project" value="InterPro"/>
</dbReference>
<evidence type="ECO:0000256" key="1">
    <source>
        <dbReference type="ARBA" id="ARBA00006242"/>
    </source>
</evidence>
<evidence type="ECO:0000256" key="3">
    <source>
        <dbReference type="ARBA" id="ARBA00023274"/>
    </source>
</evidence>
<dbReference type="GO" id="GO:0022627">
    <property type="term" value="C:cytosolic small ribosomal subunit"/>
    <property type="evidence" value="ECO:0007669"/>
    <property type="project" value="TreeGrafter"/>
</dbReference>
<dbReference type="HAMAP" id="MF_00291_B">
    <property type="entry name" value="Ribosomal_uS2_B"/>
    <property type="match status" value="1"/>
</dbReference>
<accession>A0A556QL33</accession>
<comment type="similarity">
    <text evidence="1 5 6">Belongs to the universal ribosomal protein uS2 family.</text>
</comment>
<feature type="region of interest" description="Disordered" evidence="7">
    <location>
        <begin position="271"/>
        <end position="296"/>
    </location>
</feature>
<dbReference type="PANTHER" id="PTHR12534">
    <property type="entry name" value="30S RIBOSOMAL PROTEIN S2 PROKARYOTIC AND ORGANELLAR"/>
    <property type="match status" value="1"/>
</dbReference>
<dbReference type="NCBIfam" id="TIGR01011">
    <property type="entry name" value="rpsB_bact"/>
    <property type="match status" value="1"/>
</dbReference>
<dbReference type="Pfam" id="PF00318">
    <property type="entry name" value="Ribosomal_S2"/>
    <property type="match status" value="1"/>
</dbReference>
<reference evidence="8 9" key="1">
    <citation type="submission" date="2019-07" db="EMBL/GenBank/DDBJ databases">
        <title>Description of 53C-WASEF.</title>
        <authorList>
            <person name="Pitt A."/>
            <person name="Hahn M.W."/>
        </authorList>
    </citation>
    <scope>NUCLEOTIDE SEQUENCE [LARGE SCALE GENOMIC DNA]</scope>
    <source>
        <strain evidence="8 9">53C-WASEF</strain>
    </source>
</reference>
<gene>
    <name evidence="5 8" type="primary">rpsB</name>
    <name evidence="8" type="ORF">FPL22_14745</name>
</gene>
<dbReference type="AlphaFoldDB" id="A0A556QL33"/>
<name>A0A556QL33_9BACT</name>